<accession>A0A835TQA2</accession>
<evidence type="ECO:0000313" key="1">
    <source>
        <dbReference type="EMBL" id="KAG0115352.1"/>
    </source>
</evidence>
<sequence length="33" mass="3606">MTGTSNGTGFLPDQSCHHLEPWLPLECQTPPPN</sequence>
<dbReference type="EMBL" id="JADDUC020000008">
    <property type="protein sequence ID" value="KAI1236970.1"/>
    <property type="molecule type" value="Genomic_DNA"/>
</dbReference>
<evidence type="ECO:0000313" key="2">
    <source>
        <dbReference type="EMBL" id="KAI1236970.1"/>
    </source>
</evidence>
<reference evidence="1" key="1">
    <citation type="submission" date="2020-10" db="EMBL/GenBank/DDBJ databases">
        <title>Feather gene expression reveals the developmental basis of iridescence in African starlings.</title>
        <authorList>
            <person name="Rubenstein D.R."/>
        </authorList>
    </citation>
    <scope>NUCLEOTIDE SEQUENCE</scope>
    <source>
        <strain evidence="1">SS15</strain>
        <tissue evidence="1">Liver</tissue>
    </source>
</reference>
<dbReference type="AlphaFoldDB" id="A0A835TQA2"/>
<evidence type="ECO:0000313" key="3">
    <source>
        <dbReference type="Proteomes" id="UP000618051"/>
    </source>
</evidence>
<reference evidence="2 3" key="2">
    <citation type="journal article" date="2021" name="J. Hered.">
        <title>Feather Gene Expression Elucidates the Developmental Basis of Plumage Iridescence in African Starlings.</title>
        <authorList>
            <person name="Rubenstein D.R."/>
            <person name="Corvelo A."/>
            <person name="MacManes M.D."/>
            <person name="Maia R."/>
            <person name="Narzisi G."/>
            <person name="Rousaki A."/>
            <person name="Vandenabeele P."/>
            <person name="Shawkey M.D."/>
            <person name="Solomon J."/>
        </authorList>
    </citation>
    <scope>NUCLEOTIDE SEQUENCE [LARGE SCALE GENOMIC DNA]</scope>
    <source>
        <strain evidence="2">SS15</strain>
    </source>
</reference>
<dbReference type="EMBL" id="JADDUC010000229">
    <property type="protein sequence ID" value="KAG0115352.1"/>
    <property type="molecule type" value="Genomic_DNA"/>
</dbReference>
<name>A0A835TQA2_9PASS</name>
<protein>
    <submittedName>
        <fullName evidence="1">Uncharacterized protein</fullName>
    </submittedName>
</protein>
<comment type="caution">
    <text evidence="1">The sequence shown here is derived from an EMBL/GenBank/DDBJ whole genome shotgun (WGS) entry which is preliminary data.</text>
</comment>
<keyword evidence="3" id="KW-1185">Reference proteome</keyword>
<gene>
    <name evidence="2" type="ORF">IHE44_0014217</name>
    <name evidence="1" type="ORF">IHE44_006091</name>
</gene>
<reference evidence="2" key="3">
    <citation type="submission" date="2022-01" db="EMBL/GenBank/DDBJ databases">
        <authorList>
            <person name="Rubenstein D.R."/>
        </authorList>
    </citation>
    <scope>NUCLEOTIDE SEQUENCE</scope>
    <source>
        <strain evidence="2">SS15</strain>
        <tissue evidence="2">Liver</tissue>
    </source>
</reference>
<dbReference type="Proteomes" id="UP000618051">
    <property type="component" value="Unassembled WGS sequence"/>
</dbReference>
<organism evidence="1">
    <name type="scientific">Lamprotornis superbus</name>
    <dbReference type="NCBI Taxonomy" id="245042"/>
    <lineage>
        <taxon>Eukaryota</taxon>
        <taxon>Metazoa</taxon>
        <taxon>Chordata</taxon>
        <taxon>Craniata</taxon>
        <taxon>Vertebrata</taxon>
        <taxon>Euteleostomi</taxon>
        <taxon>Archelosauria</taxon>
        <taxon>Archosauria</taxon>
        <taxon>Dinosauria</taxon>
        <taxon>Saurischia</taxon>
        <taxon>Theropoda</taxon>
        <taxon>Coelurosauria</taxon>
        <taxon>Aves</taxon>
        <taxon>Neognathae</taxon>
        <taxon>Neoaves</taxon>
        <taxon>Telluraves</taxon>
        <taxon>Australaves</taxon>
        <taxon>Passeriformes</taxon>
        <taxon>Sturnidae</taxon>
        <taxon>Lamprotornis</taxon>
    </lineage>
</organism>
<proteinExistence type="predicted"/>